<dbReference type="OrthoDB" id="2988780at2"/>
<sequence length="122" mass="14318">MTRKPSTGDTKLRDLIRRIVKEELAKMAAQHPERNWLMNPEHSESRSGNHSDKRTKSELHPEYAEWEDGPWAVFGPPEPDPSHLSRYKQQKPPALPDWSAPYHPDFNHFEAPPYTPKSRRKR</sequence>
<name>A0A1H8DAL6_9BACL</name>
<dbReference type="AlphaFoldDB" id="A0A1H8DAL6"/>
<dbReference type="RefSeq" id="WP_089966659.1">
    <property type="nucleotide sequence ID" value="NZ_FOCQ01000005.1"/>
</dbReference>
<keyword evidence="3" id="KW-1185">Reference proteome</keyword>
<accession>A0A1H8DAL6</accession>
<evidence type="ECO:0000256" key="1">
    <source>
        <dbReference type="SAM" id="MobiDB-lite"/>
    </source>
</evidence>
<organism evidence="2 3">
    <name type="scientific">Lihuaxuella thermophila</name>
    <dbReference type="NCBI Taxonomy" id="1173111"/>
    <lineage>
        <taxon>Bacteria</taxon>
        <taxon>Bacillati</taxon>
        <taxon>Bacillota</taxon>
        <taxon>Bacilli</taxon>
        <taxon>Bacillales</taxon>
        <taxon>Thermoactinomycetaceae</taxon>
        <taxon>Lihuaxuella</taxon>
    </lineage>
</organism>
<feature type="region of interest" description="Disordered" evidence="1">
    <location>
        <begin position="28"/>
        <end position="122"/>
    </location>
</feature>
<evidence type="ECO:0000313" key="2">
    <source>
        <dbReference type="EMBL" id="SEN04299.1"/>
    </source>
</evidence>
<evidence type="ECO:0000313" key="3">
    <source>
        <dbReference type="Proteomes" id="UP000199695"/>
    </source>
</evidence>
<reference evidence="2 3" key="1">
    <citation type="submission" date="2016-10" db="EMBL/GenBank/DDBJ databases">
        <authorList>
            <person name="de Groot N.N."/>
        </authorList>
    </citation>
    <scope>NUCLEOTIDE SEQUENCE [LARGE SCALE GENOMIC DNA]</scope>
    <source>
        <strain evidence="2 3">DSM 46701</strain>
    </source>
</reference>
<feature type="compositionally biased region" description="Basic and acidic residues" evidence="1">
    <location>
        <begin position="41"/>
        <end position="63"/>
    </location>
</feature>
<protein>
    <submittedName>
        <fullName evidence="2">Uncharacterized protein</fullName>
    </submittedName>
</protein>
<proteinExistence type="predicted"/>
<dbReference type="Proteomes" id="UP000199695">
    <property type="component" value="Unassembled WGS sequence"/>
</dbReference>
<dbReference type="EMBL" id="FOCQ01000005">
    <property type="protein sequence ID" value="SEN04299.1"/>
    <property type="molecule type" value="Genomic_DNA"/>
</dbReference>
<gene>
    <name evidence="2" type="ORF">SAMN05444955_10582</name>
</gene>